<dbReference type="AlphaFoldDB" id="A0A174HRU0"/>
<dbReference type="Pfam" id="PF14717">
    <property type="entry name" value="DUF4465"/>
    <property type="match status" value="1"/>
</dbReference>
<keyword evidence="4" id="KW-1185">Reference proteome</keyword>
<evidence type="ECO:0000313" key="1">
    <source>
        <dbReference type="EMBL" id="CUO77624.1"/>
    </source>
</evidence>
<evidence type="ECO:0000313" key="4">
    <source>
        <dbReference type="Proteomes" id="UP001060104"/>
    </source>
</evidence>
<gene>
    <name evidence="1" type="ORF">ERS852461_01118</name>
    <name evidence="2" type="ORF">NXY30_24300</name>
</gene>
<evidence type="ECO:0000313" key="3">
    <source>
        <dbReference type="Proteomes" id="UP000095606"/>
    </source>
</evidence>
<dbReference type="InterPro" id="IPR027828">
    <property type="entry name" value="DUF4465"/>
</dbReference>
<dbReference type="GeneID" id="69591220"/>
<sequence>MKKLFLLLTISTFIFCGCSDDDKDNGPKTYVLNLPSYETHTLDLGDVENPIDTWSSSYEDQGTTYTTNYFQTLLTDNSKIFEFDCISSDSYGFGSDGFAFTNCTINDCPDFSVYDYRAIPKKGVSSNTYVVVGAAGYKVGSNSDKEVSIRFKDNENPNKTEDYQVKGLYVTNCVYAYKSMKEGSSIFSGLDKFEANDSFKLKIHNFDKTKMVECDLAEGTNILTTWKWVDLTALGETNGLKFTMISTKVNDWGPMTPTYFCLDGITLIED</sequence>
<dbReference type="Proteomes" id="UP001060104">
    <property type="component" value="Chromosome"/>
</dbReference>
<dbReference type="EMBL" id="CZAE01000003">
    <property type="protein sequence ID" value="CUO77624.1"/>
    <property type="molecule type" value="Genomic_DNA"/>
</dbReference>
<accession>A0A642MIU3</accession>
<proteinExistence type="predicted"/>
<organism evidence="1 3">
    <name type="scientific">Bacteroides faecis</name>
    <dbReference type="NCBI Taxonomy" id="674529"/>
    <lineage>
        <taxon>Bacteria</taxon>
        <taxon>Pseudomonadati</taxon>
        <taxon>Bacteroidota</taxon>
        <taxon>Bacteroidia</taxon>
        <taxon>Bacteroidales</taxon>
        <taxon>Bacteroidaceae</taxon>
        <taxon>Bacteroides</taxon>
    </lineage>
</organism>
<protein>
    <submittedName>
        <fullName evidence="2">DUF4465 domain-containing protein</fullName>
    </submittedName>
</protein>
<dbReference type="Proteomes" id="UP000095606">
    <property type="component" value="Unassembled WGS sequence"/>
</dbReference>
<reference evidence="1 3" key="1">
    <citation type="submission" date="2015-09" db="EMBL/GenBank/DDBJ databases">
        <authorList>
            <consortium name="Pathogen Informatics"/>
        </authorList>
    </citation>
    <scope>NUCLEOTIDE SEQUENCE [LARGE SCALE GENOMIC DNA]</scope>
    <source>
        <strain evidence="1 3">2789STDY5834846</strain>
    </source>
</reference>
<dbReference type="Gene3D" id="2.60.120.1350">
    <property type="entry name" value="Protein of unknown function DUF4465"/>
    <property type="match status" value="1"/>
</dbReference>
<name>A0A174HRU0_9BACE</name>
<dbReference type="PROSITE" id="PS51257">
    <property type="entry name" value="PROKAR_LIPOPROTEIN"/>
    <property type="match status" value="1"/>
</dbReference>
<dbReference type="EMBL" id="CP103141">
    <property type="protein sequence ID" value="UVQ74071.1"/>
    <property type="molecule type" value="Genomic_DNA"/>
</dbReference>
<reference evidence="2" key="2">
    <citation type="submission" date="2022-08" db="EMBL/GenBank/DDBJ databases">
        <title>Genome Sequencing of Bacteroides fragilis Group Isolates with Nanopore Technology.</title>
        <authorList>
            <person name="Tisza M.J."/>
            <person name="Smith D."/>
            <person name="Dekker J.P."/>
        </authorList>
    </citation>
    <scope>NUCLEOTIDE SEQUENCE</scope>
    <source>
        <strain evidence="2">BFG-527</strain>
    </source>
</reference>
<evidence type="ECO:0000313" key="2">
    <source>
        <dbReference type="EMBL" id="UVQ74071.1"/>
    </source>
</evidence>
<accession>A0A174HRU0</accession>
<dbReference type="RefSeq" id="WP_055269025.1">
    <property type="nucleotide sequence ID" value="NZ_CAJTBR010000060.1"/>
</dbReference>